<dbReference type="OrthoDB" id="7505978at2"/>
<sequence>MASLFGRTAWFAALALAAVAAVGVQLDREGRRNFAVAQVVRDSVPPLFRSASLESLAHDAYDRGDLAAGMALSRDFIRRRPIPSEGLALLGFGQLQQGDQDAALRSVIMAGDRGWRDRFTQESLVMLGLQAQEWGIAAQRTVALWRVGVNDDRLKDMTADLLSQPQGVEAFAAQVGQEKYWANAFLPWAATAVAPPALTTVASTMARKGARVDCGALSPRTQALVRSGRAETAAILWRNLCANGRFTQPGAFAFREDMGDDAPIGPYDWQYPEAVGLDRTFTQGKNGVVLQYRNREPLRSVIAKRNALLGPGRYVARLDGAAHAEAGFRPVVLQIVCYAKDGSARRLGDGEMTSGSTEFFIPDTFCDSQELVLLSGRGEGEVGNMTISAS</sequence>
<dbReference type="RefSeq" id="WP_021233096.1">
    <property type="nucleotide sequence ID" value="NZ_ATHL01000046.1"/>
</dbReference>
<proteinExistence type="predicted"/>
<reference evidence="1 2" key="1">
    <citation type="journal article" date="2013" name="Genome Announc.">
        <title>Genome Sequence of Novosphingobium lindaniclasticum LE124T, Isolated from a Hexachlorocyclohexane Dumpsite.</title>
        <authorList>
            <person name="Saxena A."/>
            <person name="Nayyar N."/>
            <person name="Sangwan N."/>
            <person name="Kumari R."/>
            <person name="Khurana J.P."/>
            <person name="Lal R."/>
        </authorList>
    </citation>
    <scope>NUCLEOTIDE SEQUENCE [LARGE SCALE GENOMIC DNA]</scope>
    <source>
        <strain evidence="1 2">LE124</strain>
    </source>
</reference>
<organism evidence="1 2">
    <name type="scientific">Novosphingobium lindaniclasticum LE124</name>
    <dbReference type="NCBI Taxonomy" id="1096930"/>
    <lineage>
        <taxon>Bacteria</taxon>
        <taxon>Pseudomonadati</taxon>
        <taxon>Pseudomonadota</taxon>
        <taxon>Alphaproteobacteria</taxon>
        <taxon>Sphingomonadales</taxon>
        <taxon>Sphingomonadaceae</taxon>
        <taxon>Novosphingobium</taxon>
    </lineage>
</organism>
<dbReference type="EMBL" id="ATHL01000046">
    <property type="protein sequence ID" value="EQB18026.1"/>
    <property type="molecule type" value="Genomic_DNA"/>
</dbReference>
<dbReference type="AlphaFoldDB" id="T0HNS2"/>
<protein>
    <submittedName>
        <fullName evidence="1">Uncharacterized protein</fullName>
    </submittedName>
</protein>
<gene>
    <name evidence="1" type="ORF">L284_05705</name>
</gene>
<name>T0HNS2_9SPHN</name>
<accession>T0HNS2</accession>
<dbReference type="Proteomes" id="UP000015527">
    <property type="component" value="Unassembled WGS sequence"/>
</dbReference>
<keyword evidence="2" id="KW-1185">Reference proteome</keyword>
<dbReference type="PATRIC" id="fig|1096930.3.peg.1127"/>
<comment type="caution">
    <text evidence="1">The sequence shown here is derived from an EMBL/GenBank/DDBJ whole genome shotgun (WGS) entry which is preliminary data.</text>
</comment>
<evidence type="ECO:0000313" key="1">
    <source>
        <dbReference type="EMBL" id="EQB18026.1"/>
    </source>
</evidence>
<evidence type="ECO:0000313" key="2">
    <source>
        <dbReference type="Proteomes" id="UP000015527"/>
    </source>
</evidence>